<dbReference type="CDD" id="cd00565">
    <property type="entry name" value="Ubl_ThiS"/>
    <property type="match status" value="1"/>
</dbReference>
<reference evidence="1 2" key="1">
    <citation type="submission" date="2017-06" db="EMBL/GenBank/DDBJ databases">
        <title>Azoarcus.</title>
        <authorList>
            <person name="Woo J.-H."/>
            <person name="Kim H.-S."/>
        </authorList>
    </citation>
    <scope>NUCLEOTIDE SEQUENCE [LARGE SCALE GENOMIC DNA]</scope>
    <source>
        <strain evidence="1 2">TSPY31</strain>
    </source>
</reference>
<organism evidence="1 2">
    <name type="scientific">Parazoarcus communis</name>
    <dbReference type="NCBI Taxonomy" id="41977"/>
    <lineage>
        <taxon>Bacteria</taxon>
        <taxon>Pseudomonadati</taxon>
        <taxon>Pseudomonadota</taxon>
        <taxon>Betaproteobacteria</taxon>
        <taxon>Rhodocyclales</taxon>
        <taxon>Zoogloeaceae</taxon>
        <taxon>Parazoarcus</taxon>
    </lineage>
</organism>
<dbReference type="Gene3D" id="3.10.20.30">
    <property type="match status" value="1"/>
</dbReference>
<dbReference type="RefSeq" id="WP_108948060.1">
    <property type="nucleotide sequence ID" value="NZ_CP022187.1"/>
</dbReference>
<dbReference type="SUPFAM" id="SSF54285">
    <property type="entry name" value="MoaD/ThiS"/>
    <property type="match status" value="1"/>
</dbReference>
<sequence>MPLIQIELNGKSRPAATTQSLEDLIASLDLAGKSLAVSINREVVKRAEWPNRHLQADDRIEIVHAIGGG</sequence>
<dbReference type="InterPro" id="IPR012675">
    <property type="entry name" value="Beta-grasp_dom_sf"/>
</dbReference>
<dbReference type="Pfam" id="PF02597">
    <property type="entry name" value="ThiS"/>
    <property type="match status" value="1"/>
</dbReference>
<name>A0A2U8GL95_9RHOO</name>
<accession>A0A2U8GL95</accession>
<evidence type="ECO:0000313" key="1">
    <source>
        <dbReference type="EMBL" id="AWI74352.1"/>
    </source>
</evidence>
<dbReference type="PANTHER" id="PTHR34472:SF1">
    <property type="entry name" value="SULFUR CARRIER PROTEIN THIS"/>
    <property type="match status" value="1"/>
</dbReference>
<dbReference type="AlphaFoldDB" id="A0A2U8GL95"/>
<dbReference type="KEGG" id="acom:CEW83_03210"/>
<dbReference type="NCBIfam" id="TIGR01683">
    <property type="entry name" value="thiS"/>
    <property type="match status" value="1"/>
</dbReference>
<keyword evidence="2" id="KW-1185">Reference proteome</keyword>
<dbReference type="Proteomes" id="UP000244930">
    <property type="component" value="Chromosome"/>
</dbReference>
<protein>
    <submittedName>
        <fullName evidence="1">Thiamine biosynthesis protein ThiS</fullName>
    </submittedName>
</protein>
<gene>
    <name evidence="1" type="primary">thiS</name>
    <name evidence="1" type="ORF">CEW83_03210</name>
</gene>
<proteinExistence type="predicted"/>
<dbReference type="InterPro" id="IPR010035">
    <property type="entry name" value="Thi_S"/>
</dbReference>
<dbReference type="EMBL" id="CP022187">
    <property type="protein sequence ID" value="AWI74352.1"/>
    <property type="molecule type" value="Genomic_DNA"/>
</dbReference>
<dbReference type="InterPro" id="IPR003749">
    <property type="entry name" value="ThiS/MoaD-like"/>
</dbReference>
<evidence type="ECO:0000313" key="2">
    <source>
        <dbReference type="Proteomes" id="UP000244930"/>
    </source>
</evidence>
<dbReference type="PANTHER" id="PTHR34472">
    <property type="entry name" value="SULFUR CARRIER PROTEIN THIS"/>
    <property type="match status" value="1"/>
</dbReference>
<dbReference type="InterPro" id="IPR016155">
    <property type="entry name" value="Mopterin_synth/thiamin_S_b"/>
</dbReference>